<organism evidence="4 5">
    <name type="scientific">Streptomonospora alba</name>
    <dbReference type="NCBI Taxonomy" id="183763"/>
    <lineage>
        <taxon>Bacteria</taxon>
        <taxon>Bacillati</taxon>
        <taxon>Actinomycetota</taxon>
        <taxon>Actinomycetes</taxon>
        <taxon>Streptosporangiales</taxon>
        <taxon>Nocardiopsidaceae</taxon>
        <taxon>Streptomonospora</taxon>
    </lineage>
</organism>
<dbReference type="OrthoDB" id="525039at2"/>
<feature type="signal peptide" evidence="3">
    <location>
        <begin position="1"/>
        <end position="32"/>
    </location>
</feature>
<dbReference type="RefSeq" id="WP_040275680.1">
    <property type="nucleotide sequence ID" value="NZ_JROO01000038.1"/>
</dbReference>
<dbReference type="CDD" id="cd05829">
    <property type="entry name" value="Sortase_F"/>
    <property type="match status" value="1"/>
</dbReference>
<dbReference type="Proteomes" id="UP000031675">
    <property type="component" value="Unassembled WGS sequence"/>
</dbReference>
<feature type="compositionally biased region" description="Low complexity" evidence="2">
    <location>
        <begin position="32"/>
        <end position="45"/>
    </location>
</feature>
<evidence type="ECO:0000313" key="5">
    <source>
        <dbReference type="Proteomes" id="UP000031675"/>
    </source>
</evidence>
<dbReference type="AlphaFoldDB" id="A0A0C2JKH2"/>
<name>A0A0C2JKH2_9ACTN</name>
<dbReference type="Gene3D" id="2.40.260.10">
    <property type="entry name" value="Sortase"/>
    <property type="match status" value="1"/>
</dbReference>
<dbReference type="Pfam" id="PF04203">
    <property type="entry name" value="Sortase"/>
    <property type="match status" value="1"/>
</dbReference>
<evidence type="ECO:0000313" key="4">
    <source>
        <dbReference type="EMBL" id="KIH97452.1"/>
    </source>
</evidence>
<gene>
    <name evidence="4" type="ORF">LP52_19115</name>
</gene>
<proteinExistence type="predicted"/>
<dbReference type="InterPro" id="IPR023365">
    <property type="entry name" value="Sortase_dom-sf"/>
</dbReference>
<protein>
    <recommendedName>
        <fullName evidence="6">Peptidase C60</fullName>
    </recommendedName>
</protein>
<keyword evidence="1" id="KW-0378">Hydrolase</keyword>
<sequence>MRAESAARGLACTLAAVVLLVAVPGAAPPLRAAGADPPATPTGPDRSGPATGPRGPQNPADAVAAPVRITARSVGMAARIVPVGLDADGTLEEPPLERTGVAGWYRLGAAPGEPGPAVIVGHRDSRTGPSAFLRVDELEPGDRVRIGRADGSSALFRVRRSEQVDKERFPSAAVYGPVDHAALRLITCAGRFDPGTGRYERNLIVYGSLVRG</sequence>
<feature type="region of interest" description="Disordered" evidence="2">
    <location>
        <begin position="32"/>
        <end position="63"/>
    </location>
</feature>
<dbReference type="InterPro" id="IPR005754">
    <property type="entry name" value="Sortase"/>
</dbReference>
<reference evidence="5" key="1">
    <citation type="journal article" date="2015" name="Chem. Biol.">
        <title>Structure, bioactivity, and resistance mechanism of streptomonomicin, an unusual lasso Peptide from an understudied halophilic actinomycete.</title>
        <authorList>
            <person name="Metelev M."/>
            <person name="Tietz J.I."/>
            <person name="Melby J.O."/>
            <person name="Blair P.M."/>
            <person name="Zhu L."/>
            <person name="Livnat I."/>
            <person name="Severinov K."/>
            <person name="Mitchell D.A."/>
        </authorList>
    </citation>
    <scope>NUCLEOTIDE SEQUENCE [LARGE SCALE GENOMIC DNA]</scope>
    <source>
        <strain evidence="5">YIM 90003</strain>
    </source>
</reference>
<dbReference type="NCBIfam" id="NF033748">
    <property type="entry name" value="class_F_sortase"/>
    <property type="match status" value="1"/>
</dbReference>
<comment type="caution">
    <text evidence="4">The sequence shown here is derived from an EMBL/GenBank/DDBJ whole genome shotgun (WGS) entry which is preliminary data.</text>
</comment>
<evidence type="ECO:0000256" key="3">
    <source>
        <dbReference type="SAM" id="SignalP"/>
    </source>
</evidence>
<evidence type="ECO:0008006" key="6">
    <source>
        <dbReference type="Google" id="ProtNLM"/>
    </source>
</evidence>
<dbReference type="STRING" id="183763.LP52_19115"/>
<dbReference type="GO" id="GO:0016787">
    <property type="term" value="F:hydrolase activity"/>
    <property type="evidence" value="ECO:0007669"/>
    <property type="project" value="UniProtKB-KW"/>
</dbReference>
<keyword evidence="5" id="KW-1185">Reference proteome</keyword>
<evidence type="ECO:0000256" key="2">
    <source>
        <dbReference type="SAM" id="MobiDB-lite"/>
    </source>
</evidence>
<accession>A0A0C2JKH2</accession>
<dbReference type="SUPFAM" id="SSF63817">
    <property type="entry name" value="Sortase"/>
    <property type="match status" value="1"/>
</dbReference>
<dbReference type="EMBL" id="JROO01000038">
    <property type="protein sequence ID" value="KIH97452.1"/>
    <property type="molecule type" value="Genomic_DNA"/>
</dbReference>
<keyword evidence="3" id="KW-0732">Signal</keyword>
<evidence type="ECO:0000256" key="1">
    <source>
        <dbReference type="ARBA" id="ARBA00022801"/>
    </source>
</evidence>
<dbReference type="InterPro" id="IPR042001">
    <property type="entry name" value="Sortase_F"/>
</dbReference>
<feature type="chain" id="PRO_5002151309" description="Peptidase C60" evidence="3">
    <location>
        <begin position="33"/>
        <end position="212"/>
    </location>
</feature>